<accession>A0A652YXI2</accession>
<dbReference type="GO" id="GO:0003677">
    <property type="term" value="F:DNA binding"/>
    <property type="evidence" value="ECO:0007669"/>
    <property type="project" value="UniProtKB-KW"/>
</dbReference>
<protein>
    <submittedName>
        <fullName evidence="1">YbaB/EbfC DNA-binding family protein</fullName>
    </submittedName>
</protein>
<keyword evidence="1" id="KW-0238">DNA-binding</keyword>
<proteinExistence type="predicted"/>
<comment type="caution">
    <text evidence="1">The sequence shown here is derived from an EMBL/GenBank/DDBJ whole genome shotgun (WGS) entry which is preliminary data.</text>
</comment>
<dbReference type="InterPro" id="IPR036894">
    <property type="entry name" value="YbaB-like_sf"/>
</dbReference>
<name>A0A652YXI2_NOCGL</name>
<organism evidence="1">
    <name type="scientific">Nocardia globerula</name>
    <dbReference type="NCBI Taxonomy" id="1818"/>
    <lineage>
        <taxon>Bacteria</taxon>
        <taxon>Bacillati</taxon>
        <taxon>Actinomycetota</taxon>
        <taxon>Actinomycetes</taxon>
        <taxon>Mycobacteriales</taxon>
        <taxon>Nocardiaceae</taxon>
        <taxon>Nocardia</taxon>
    </lineage>
</organism>
<dbReference type="InterPro" id="IPR004401">
    <property type="entry name" value="YbaB/EbfC"/>
</dbReference>
<dbReference type="Gene3D" id="3.30.1310.10">
    <property type="entry name" value="Nucleoid-associated protein YbaB-like domain"/>
    <property type="match status" value="1"/>
</dbReference>
<reference evidence="1" key="1">
    <citation type="submission" date="2019-07" db="EMBL/GenBank/DDBJ databases">
        <title>Genomic Encyclopedia of Type Strains, Phase IV (KMG-IV): sequencing the most valuable type-strain genomes for metagenomic binning, comparative biology and taxonomic classification.</title>
        <authorList>
            <person name="Goeker M."/>
        </authorList>
    </citation>
    <scope>NUCLEOTIDE SEQUENCE</scope>
    <source>
        <strain evidence="1">DSM 44596</strain>
    </source>
</reference>
<dbReference type="Pfam" id="PF02575">
    <property type="entry name" value="YbaB_DNA_bd"/>
    <property type="match status" value="1"/>
</dbReference>
<dbReference type="SUPFAM" id="SSF82607">
    <property type="entry name" value="YbaB-like"/>
    <property type="match status" value="1"/>
</dbReference>
<gene>
    <name evidence="1" type="ORF">FNL38_101748</name>
</gene>
<sequence length="99" mass="10533">MNEMDRIMERAKSQCGFMQDAVGDVDAIRATAASADGTVVACVDGMGALVELTITDAVTTMEPKAVAALTIATIHQAVHRSNVERERLMNQLGRSLGEV</sequence>
<dbReference type="EMBL" id="VNIQ01000001">
    <property type="protein sequence ID" value="TYQ08376.1"/>
    <property type="molecule type" value="Genomic_DNA"/>
</dbReference>
<evidence type="ECO:0000313" key="1">
    <source>
        <dbReference type="EMBL" id="TYQ08376.1"/>
    </source>
</evidence>
<dbReference type="AlphaFoldDB" id="A0A652YXI2"/>